<dbReference type="EMBL" id="JAAIUV010000029">
    <property type="protein sequence ID" value="NEX80078.1"/>
    <property type="molecule type" value="Genomic_DNA"/>
</dbReference>
<keyword evidence="2" id="KW-1185">Reference proteome</keyword>
<dbReference type="AlphaFoldDB" id="A0A6B3TUF2"/>
<name>A0A6B3TUF2_9BACI</name>
<dbReference type="Proteomes" id="UP000481621">
    <property type="component" value="Unassembled WGS sequence"/>
</dbReference>
<dbReference type="Pfam" id="PF14169">
    <property type="entry name" value="YdjO"/>
    <property type="match status" value="1"/>
</dbReference>
<dbReference type="InterPro" id="IPR025916">
    <property type="entry name" value="YdjO"/>
</dbReference>
<evidence type="ECO:0000313" key="2">
    <source>
        <dbReference type="Proteomes" id="UP000481621"/>
    </source>
</evidence>
<proteinExistence type="predicted"/>
<gene>
    <name evidence="1" type="ORF">G4Z05_14550</name>
</gene>
<comment type="caution">
    <text evidence="1">The sequence shown here is derived from an EMBL/GenBank/DDBJ whole genome shotgun (WGS) entry which is preliminary data.</text>
</comment>
<evidence type="ECO:0008006" key="3">
    <source>
        <dbReference type="Google" id="ProtNLM"/>
    </source>
</evidence>
<protein>
    <recommendedName>
        <fullName evidence="3">Cold-shock protein</fullName>
    </recommendedName>
</protein>
<organism evidence="1 2">
    <name type="scientific">Neobacillus thermocopriae</name>
    <dbReference type="NCBI Taxonomy" id="1215031"/>
    <lineage>
        <taxon>Bacteria</taxon>
        <taxon>Bacillati</taxon>
        <taxon>Bacillota</taxon>
        <taxon>Bacilli</taxon>
        <taxon>Bacillales</taxon>
        <taxon>Bacillaceae</taxon>
        <taxon>Neobacillus</taxon>
    </lineage>
</organism>
<accession>A0A6B3TUF2</accession>
<sequence length="61" mass="7179">MFFGKRGKDEELETILVETEVFSCMDETCIGWMRKEFVSDDLLCPMCGKEMIQEIRELPKI</sequence>
<reference evidence="1" key="1">
    <citation type="submission" date="2020-02" db="EMBL/GenBank/DDBJ databases">
        <title>Bacillus sedimentmangrovi sp. nov., isolated from sediment of the mangrove ecosystem.</title>
        <authorList>
            <person name="Liu G."/>
        </authorList>
    </citation>
    <scope>NUCLEOTIDE SEQUENCE [LARGE SCALE GENOMIC DNA]</scope>
    <source>
        <strain evidence="1">SgZ-7</strain>
    </source>
</reference>
<evidence type="ECO:0000313" key="1">
    <source>
        <dbReference type="EMBL" id="NEX80078.1"/>
    </source>
</evidence>